<dbReference type="InterPro" id="IPR012334">
    <property type="entry name" value="Pectin_lyas_fold"/>
</dbReference>
<keyword evidence="5" id="KW-1185">Reference proteome</keyword>
<reference evidence="4" key="1">
    <citation type="journal article" date="2020" name="Stud. Mycol.">
        <title>101 Dothideomycetes genomes: a test case for predicting lifestyles and emergence of pathogens.</title>
        <authorList>
            <person name="Haridas S."/>
            <person name="Albert R."/>
            <person name="Binder M."/>
            <person name="Bloem J."/>
            <person name="Labutti K."/>
            <person name="Salamov A."/>
            <person name="Andreopoulos B."/>
            <person name="Baker S."/>
            <person name="Barry K."/>
            <person name="Bills G."/>
            <person name="Bluhm B."/>
            <person name="Cannon C."/>
            <person name="Castanera R."/>
            <person name="Culley D."/>
            <person name="Daum C."/>
            <person name="Ezra D."/>
            <person name="Gonzalez J."/>
            <person name="Henrissat B."/>
            <person name="Kuo A."/>
            <person name="Liang C."/>
            <person name="Lipzen A."/>
            <person name="Lutzoni F."/>
            <person name="Magnuson J."/>
            <person name="Mondo S."/>
            <person name="Nolan M."/>
            <person name="Ohm R."/>
            <person name="Pangilinan J."/>
            <person name="Park H.-J."/>
            <person name="Ramirez L."/>
            <person name="Alfaro M."/>
            <person name="Sun H."/>
            <person name="Tritt A."/>
            <person name="Yoshinaga Y."/>
            <person name="Zwiers L.-H."/>
            <person name="Turgeon B."/>
            <person name="Goodwin S."/>
            <person name="Spatafora J."/>
            <person name="Crous P."/>
            <person name="Grigoriev I."/>
        </authorList>
    </citation>
    <scope>NUCLEOTIDE SEQUENCE</scope>
    <source>
        <strain evidence="4">CBS 161.51</strain>
    </source>
</reference>
<dbReference type="InterPro" id="IPR024535">
    <property type="entry name" value="RHGA/B-epi-like_pectate_lyase"/>
</dbReference>
<dbReference type="CDD" id="cd23668">
    <property type="entry name" value="GH55_beta13glucanase-like"/>
    <property type="match status" value="1"/>
</dbReference>
<feature type="signal peptide" evidence="2">
    <location>
        <begin position="1"/>
        <end position="18"/>
    </location>
</feature>
<dbReference type="PANTHER" id="PTHR33928:SF2">
    <property type="entry name" value="PECTATE LYASE SUPERFAMILY PROTEIN DOMAIN-CONTAINING PROTEIN-RELATED"/>
    <property type="match status" value="1"/>
</dbReference>
<dbReference type="OrthoDB" id="1046782at2759"/>
<dbReference type="FunFam" id="2.160.20.10:FF:000023">
    <property type="entry name" value="Exo-beta-1,3-glucanase Exg0"/>
    <property type="match status" value="1"/>
</dbReference>
<feature type="chain" id="PRO_5025501905" evidence="2">
    <location>
        <begin position="19"/>
        <end position="904"/>
    </location>
</feature>
<dbReference type="Proteomes" id="UP000800038">
    <property type="component" value="Unassembled WGS sequence"/>
</dbReference>
<sequence>MLVTSISMVGVYATCVLALNAHVNGGYGNEYADGDSKADGVSEGIVALEIKDVNSVLAFPPYGDSTSVLNPSGYPTYTPSPTHAHEPSEIPNPTRSGEYSSVKPGATGTSNISCTPYWLEDIKHQGLASFNSDPLNYTVFRNVKSFGAVGDGMTDDTAAIQRAITEGNRCTPGFCESSTNTPAVVYFPGGTYLISSSIIDYYYTQIIGNPNCLPTILAASNFTATGGLGLIDGSPYQGSGPRVGQTGYGATNTFFRQIRNLILDMTQLPANFSATGIHWPTAQTTSIQNVVFNMNADNGTLHQGLFVEEGSGGFMTDLVFNGGNNGFNVGNQQFTTRNLTFNNVNTAINQLWDWGWTYKSVSINNCRVGLNISAGGPSAVNVGSITFFDSEINNTPIGIVTSRTDNSEPAAAGSLYLENVKLDNVGAAVVGPNGTYLAGSSGPSVINAWADGHRYLPQGPLEARGPIVASKRPKELLESEGKYYERSKPQYGGVPLSRFLSARDLGCAGDGKKDDTAALNAAILQAKKEGNILFIDAGYYKVTSMIYIPPGSKIVGEALASVIISAGSYFNNINSPKPVIQIAQPGEQGTVELSDLIISTQGQQAGAILIEYNLASYSAEPAGLWDVHTRIGGFVGSNLQKEQCEKTPNVMITAENLAQGCIAAYMAIHVTKFGTGLYMENNWLWTADHDLDDASNNNTQITIYAGRGLLIESMRGQIWLYGTAVEHHTLYQYQFLDTRNIFMGLIQTETAYYQPNPPANIPFPANPALSDPVFASSSSPSPPAPSSPVSANSTANTTAVNTKSGWGLRIVRSNNILAYGAGSYSFFDNYSTNCSAIGAGASCQNRILSIEGDRLSYDINLYNLNTVGATQMVTRDGVELASNVDNNSTFVDTINLFRIGSFGL</sequence>
<evidence type="ECO:0000256" key="2">
    <source>
        <dbReference type="SAM" id="SignalP"/>
    </source>
</evidence>
<accession>A0A6A5SC48</accession>
<protein>
    <submittedName>
        <fullName evidence="4">Beta-1,3-exoglucanase</fullName>
    </submittedName>
</protein>
<keyword evidence="2" id="KW-0732">Signal</keyword>
<dbReference type="Gene3D" id="2.160.20.10">
    <property type="entry name" value="Single-stranded right-handed beta-helix, Pectin lyase-like"/>
    <property type="match status" value="2"/>
</dbReference>
<feature type="region of interest" description="Disordered" evidence="1">
    <location>
        <begin position="772"/>
        <end position="796"/>
    </location>
</feature>
<organism evidence="4 5">
    <name type="scientific">Clathrospora elynae</name>
    <dbReference type="NCBI Taxonomy" id="706981"/>
    <lineage>
        <taxon>Eukaryota</taxon>
        <taxon>Fungi</taxon>
        <taxon>Dikarya</taxon>
        <taxon>Ascomycota</taxon>
        <taxon>Pezizomycotina</taxon>
        <taxon>Dothideomycetes</taxon>
        <taxon>Pleosporomycetidae</taxon>
        <taxon>Pleosporales</taxon>
        <taxon>Diademaceae</taxon>
        <taxon>Clathrospora</taxon>
    </lineage>
</organism>
<dbReference type="SUPFAM" id="SSF51126">
    <property type="entry name" value="Pectin lyase-like"/>
    <property type="match status" value="2"/>
</dbReference>
<dbReference type="Pfam" id="PF12708">
    <property type="entry name" value="Pect-lyase_RHGA_epim"/>
    <property type="match status" value="2"/>
</dbReference>
<feature type="domain" description="Rhamnogalacturonase A/B/Epimerase-like pectate lyase" evidence="3">
    <location>
        <begin position="499"/>
        <end position="573"/>
    </location>
</feature>
<dbReference type="InterPro" id="IPR011050">
    <property type="entry name" value="Pectin_lyase_fold/virulence"/>
</dbReference>
<gene>
    <name evidence="4" type="ORF">EJ02DRAFT_474438</name>
</gene>
<dbReference type="GO" id="GO:0004650">
    <property type="term" value="F:polygalacturonase activity"/>
    <property type="evidence" value="ECO:0007669"/>
    <property type="project" value="InterPro"/>
</dbReference>
<feature type="compositionally biased region" description="Low complexity" evidence="1">
    <location>
        <begin position="787"/>
        <end position="796"/>
    </location>
</feature>
<dbReference type="EMBL" id="ML976112">
    <property type="protein sequence ID" value="KAF1938191.1"/>
    <property type="molecule type" value="Genomic_DNA"/>
</dbReference>
<dbReference type="FunFam" id="2.160.20.10:FF:000026">
    <property type="entry name" value="Exo-beta-1,3-glucanase Exg0"/>
    <property type="match status" value="1"/>
</dbReference>
<evidence type="ECO:0000313" key="4">
    <source>
        <dbReference type="EMBL" id="KAF1938191.1"/>
    </source>
</evidence>
<dbReference type="AlphaFoldDB" id="A0A6A5SC48"/>
<feature type="region of interest" description="Disordered" evidence="1">
    <location>
        <begin position="75"/>
        <end position="107"/>
    </location>
</feature>
<feature type="domain" description="Rhamnogalacturonase A/B/Epimerase-like pectate lyase" evidence="3">
    <location>
        <begin position="140"/>
        <end position="371"/>
    </location>
</feature>
<dbReference type="InterPro" id="IPR039279">
    <property type="entry name" value="QRT3-like"/>
</dbReference>
<name>A0A6A5SC48_9PLEO</name>
<dbReference type="PANTHER" id="PTHR33928">
    <property type="entry name" value="POLYGALACTURONASE QRT3"/>
    <property type="match status" value="1"/>
</dbReference>
<proteinExistence type="predicted"/>
<evidence type="ECO:0000313" key="5">
    <source>
        <dbReference type="Proteomes" id="UP000800038"/>
    </source>
</evidence>
<evidence type="ECO:0000256" key="1">
    <source>
        <dbReference type="SAM" id="MobiDB-lite"/>
    </source>
</evidence>
<evidence type="ECO:0000259" key="3">
    <source>
        <dbReference type="Pfam" id="PF12708"/>
    </source>
</evidence>